<organism evidence="2 3">
    <name type="scientific">Aspergillus wentii DTO 134E9</name>
    <dbReference type="NCBI Taxonomy" id="1073089"/>
    <lineage>
        <taxon>Eukaryota</taxon>
        <taxon>Fungi</taxon>
        <taxon>Dikarya</taxon>
        <taxon>Ascomycota</taxon>
        <taxon>Pezizomycotina</taxon>
        <taxon>Eurotiomycetes</taxon>
        <taxon>Eurotiomycetidae</taxon>
        <taxon>Eurotiales</taxon>
        <taxon>Aspergillaceae</taxon>
        <taxon>Aspergillus</taxon>
        <taxon>Aspergillus subgen. Cremei</taxon>
    </lineage>
</organism>
<gene>
    <name evidence="2" type="ORF">ASPWEDRAFT_648110</name>
</gene>
<keyword evidence="3" id="KW-1185">Reference proteome</keyword>
<proteinExistence type="predicted"/>
<evidence type="ECO:0000313" key="2">
    <source>
        <dbReference type="EMBL" id="OJJ32071.1"/>
    </source>
</evidence>
<feature type="compositionally biased region" description="Low complexity" evidence="1">
    <location>
        <begin position="152"/>
        <end position="173"/>
    </location>
</feature>
<dbReference type="OrthoDB" id="4509321at2759"/>
<name>A0A1L9RAX5_ASPWE</name>
<dbReference type="EMBL" id="KV878215">
    <property type="protein sequence ID" value="OJJ32071.1"/>
    <property type="molecule type" value="Genomic_DNA"/>
</dbReference>
<evidence type="ECO:0000313" key="3">
    <source>
        <dbReference type="Proteomes" id="UP000184383"/>
    </source>
</evidence>
<dbReference type="AlphaFoldDB" id="A0A1L9RAX5"/>
<dbReference type="RefSeq" id="XP_040685748.1">
    <property type="nucleotide sequence ID" value="XM_040838765.1"/>
</dbReference>
<evidence type="ECO:0000256" key="1">
    <source>
        <dbReference type="SAM" id="MobiDB-lite"/>
    </source>
</evidence>
<reference evidence="3" key="1">
    <citation type="journal article" date="2017" name="Genome Biol.">
        <title>Comparative genomics reveals high biological diversity and specific adaptations in the industrially and medically important fungal genus Aspergillus.</title>
        <authorList>
            <person name="de Vries R.P."/>
            <person name="Riley R."/>
            <person name="Wiebenga A."/>
            <person name="Aguilar-Osorio G."/>
            <person name="Amillis S."/>
            <person name="Uchima C.A."/>
            <person name="Anderluh G."/>
            <person name="Asadollahi M."/>
            <person name="Askin M."/>
            <person name="Barry K."/>
            <person name="Battaglia E."/>
            <person name="Bayram O."/>
            <person name="Benocci T."/>
            <person name="Braus-Stromeyer S.A."/>
            <person name="Caldana C."/>
            <person name="Canovas D."/>
            <person name="Cerqueira G.C."/>
            <person name="Chen F."/>
            <person name="Chen W."/>
            <person name="Choi C."/>
            <person name="Clum A."/>
            <person name="Dos Santos R.A."/>
            <person name="Damasio A.R."/>
            <person name="Diallinas G."/>
            <person name="Emri T."/>
            <person name="Fekete E."/>
            <person name="Flipphi M."/>
            <person name="Freyberg S."/>
            <person name="Gallo A."/>
            <person name="Gournas C."/>
            <person name="Habgood R."/>
            <person name="Hainaut M."/>
            <person name="Harispe M.L."/>
            <person name="Henrissat B."/>
            <person name="Hilden K.S."/>
            <person name="Hope R."/>
            <person name="Hossain A."/>
            <person name="Karabika E."/>
            <person name="Karaffa L."/>
            <person name="Karanyi Z."/>
            <person name="Krasevec N."/>
            <person name="Kuo A."/>
            <person name="Kusch H."/>
            <person name="LaButti K."/>
            <person name="Lagendijk E.L."/>
            <person name="Lapidus A."/>
            <person name="Levasseur A."/>
            <person name="Lindquist E."/>
            <person name="Lipzen A."/>
            <person name="Logrieco A.F."/>
            <person name="MacCabe A."/>
            <person name="Maekelae M.R."/>
            <person name="Malavazi I."/>
            <person name="Melin P."/>
            <person name="Meyer V."/>
            <person name="Mielnichuk N."/>
            <person name="Miskei M."/>
            <person name="Molnar A.P."/>
            <person name="Mule G."/>
            <person name="Ngan C.Y."/>
            <person name="Orejas M."/>
            <person name="Orosz E."/>
            <person name="Ouedraogo J.P."/>
            <person name="Overkamp K.M."/>
            <person name="Park H.-S."/>
            <person name="Perrone G."/>
            <person name="Piumi F."/>
            <person name="Punt P.J."/>
            <person name="Ram A.F."/>
            <person name="Ramon A."/>
            <person name="Rauscher S."/>
            <person name="Record E."/>
            <person name="Riano-Pachon D.M."/>
            <person name="Robert V."/>
            <person name="Roehrig J."/>
            <person name="Ruller R."/>
            <person name="Salamov A."/>
            <person name="Salih N.S."/>
            <person name="Samson R.A."/>
            <person name="Sandor E."/>
            <person name="Sanguinetti M."/>
            <person name="Schuetze T."/>
            <person name="Sepcic K."/>
            <person name="Shelest E."/>
            <person name="Sherlock G."/>
            <person name="Sophianopoulou V."/>
            <person name="Squina F.M."/>
            <person name="Sun H."/>
            <person name="Susca A."/>
            <person name="Todd R.B."/>
            <person name="Tsang A."/>
            <person name="Unkles S.E."/>
            <person name="van de Wiele N."/>
            <person name="van Rossen-Uffink D."/>
            <person name="Oliveira J.V."/>
            <person name="Vesth T.C."/>
            <person name="Visser J."/>
            <person name="Yu J.-H."/>
            <person name="Zhou M."/>
            <person name="Andersen M.R."/>
            <person name="Archer D.B."/>
            <person name="Baker S.E."/>
            <person name="Benoit I."/>
            <person name="Brakhage A.A."/>
            <person name="Braus G.H."/>
            <person name="Fischer R."/>
            <person name="Frisvad J.C."/>
            <person name="Goldman G.H."/>
            <person name="Houbraken J."/>
            <person name="Oakley B."/>
            <person name="Pocsi I."/>
            <person name="Scazzocchio C."/>
            <person name="Seiboth B."/>
            <person name="vanKuyk P.A."/>
            <person name="Wortman J."/>
            <person name="Dyer P.S."/>
            <person name="Grigoriev I.V."/>
        </authorList>
    </citation>
    <scope>NUCLEOTIDE SEQUENCE [LARGE SCALE GENOMIC DNA]</scope>
    <source>
        <strain evidence="3">DTO 134E9</strain>
    </source>
</reference>
<accession>A0A1L9RAX5</accession>
<feature type="compositionally biased region" description="Low complexity" evidence="1">
    <location>
        <begin position="134"/>
        <end position="145"/>
    </location>
</feature>
<dbReference type="VEuPathDB" id="FungiDB:ASPWEDRAFT_648110"/>
<dbReference type="GeneID" id="63754613"/>
<protein>
    <submittedName>
        <fullName evidence="2">Uncharacterized protein</fullName>
    </submittedName>
</protein>
<dbReference type="Proteomes" id="UP000184383">
    <property type="component" value="Unassembled WGS sequence"/>
</dbReference>
<sequence length="329" mass="37423">MPNTHILNSPRPRNWNQKTLASYLGGTPKELSELKNALTHLMQTHGKLKQTFKSIAMRTELKNFLESNLRILPPFVQDATSNATRMDGLMGMAYKIKNEYVQQSREKRDSFVEMATTSDNSDSNDNEEPEESEPPSQQQPQSQPQIVVKEGPNSNNNNNTQQNAPEPANYNHNHNNHNRTSGEGSAAAMEESHPAEPPSKRNKISPRPPGPDILARNIWVLNEIDHTKHGLCSIQELLRNEDPRNPNPAPQLADLGYDHWINIVQAHCGYDFTVHRLEYRPPANINIIIQPRRLPITVPMFTQSQWRGAMNSQLQTNPTQDPVFYMVYQ</sequence>
<feature type="region of interest" description="Disordered" evidence="1">
    <location>
        <begin position="115"/>
        <end position="211"/>
    </location>
</feature>
<feature type="compositionally biased region" description="Acidic residues" evidence="1">
    <location>
        <begin position="122"/>
        <end position="133"/>
    </location>
</feature>